<dbReference type="PANTHER" id="PTHR30269:SF0">
    <property type="entry name" value="MEMBRANE TRANSPORTER PROTEIN YFCA-RELATED"/>
    <property type="match status" value="1"/>
</dbReference>
<keyword evidence="5 8" id="KW-0812">Transmembrane</keyword>
<feature type="transmembrane region" description="Helical" evidence="8">
    <location>
        <begin position="203"/>
        <end position="225"/>
    </location>
</feature>
<keyword evidence="3" id="KW-0813">Transport</keyword>
<evidence type="ECO:0000313" key="10">
    <source>
        <dbReference type="Proteomes" id="UP000078003"/>
    </source>
</evidence>
<evidence type="ECO:0000256" key="1">
    <source>
        <dbReference type="ARBA" id="ARBA00004651"/>
    </source>
</evidence>
<evidence type="ECO:0000256" key="7">
    <source>
        <dbReference type="ARBA" id="ARBA00023136"/>
    </source>
</evidence>
<feature type="transmembrane region" description="Helical" evidence="8">
    <location>
        <begin position="139"/>
        <end position="167"/>
    </location>
</feature>
<feature type="transmembrane region" description="Helical" evidence="8">
    <location>
        <begin position="75"/>
        <end position="94"/>
    </location>
</feature>
<dbReference type="RefSeq" id="WP_064104004.1">
    <property type="nucleotide sequence ID" value="NZ_LXSF01000001.1"/>
</dbReference>
<keyword evidence="4 8" id="KW-1003">Cell membrane</keyword>
<dbReference type="InterPro" id="IPR052017">
    <property type="entry name" value="TSUP"/>
</dbReference>
<dbReference type="PANTHER" id="PTHR30269">
    <property type="entry name" value="TRANSMEMBRANE PROTEIN YFCA"/>
    <property type="match status" value="1"/>
</dbReference>
<comment type="subcellular location">
    <subcellularLocation>
        <location evidence="1 8">Cell membrane</location>
        <topology evidence="1 8">Multi-pass membrane protein</topology>
    </subcellularLocation>
</comment>
<dbReference type="AlphaFoldDB" id="A0A1A9RI26"/>
<evidence type="ECO:0000256" key="6">
    <source>
        <dbReference type="ARBA" id="ARBA00022989"/>
    </source>
</evidence>
<evidence type="ECO:0000256" key="2">
    <source>
        <dbReference type="ARBA" id="ARBA00009142"/>
    </source>
</evidence>
<name>A0A1A9RI26_EIKCO</name>
<feature type="transmembrane region" description="Helical" evidence="8">
    <location>
        <begin position="101"/>
        <end position="119"/>
    </location>
</feature>
<dbReference type="Proteomes" id="UP000078003">
    <property type="component" value="Unassembled WGS sequence"/>
</dbReference>
<evidence type="ECO:0000313" key="9">
    <source>
        <dbReference type="EMBL" id="OAM18347.1"/>
    </source>
</evidence>
<dbReference type="Pfam" id="PF01925">
    <property type="entry name" value="TauE"/>
    <property type="match status" value="1"/>
</dbReference>
<evidence type="ECO:0000256" key="4">
    <source>
        <dbReference type="ARBA" id="ARBA00022475"/>
    </source>
</evidence>
<keyword evidence="7 8" id="KW-0472">Membrane</keyword>
<feature type="transmembrane region" description="Helical" evidence="8">
    <location>
        <begin position="232"/>
        <end position="253"/>
    </location>
</feature>
<evidence type="ECO:0000256" key="3">
    <source>
        <dbReference type="ARBA" id="ARBA00022448"/>
    </source>
</evidence>
<organism evidence="9 10">
    <name type="scientific">Eikenella corrodens</name>
    <dbReference type="NCBI Taxonomy" id="539"/>
    <lineage>
        <taxon>Bacteria</taxon>
        <taxon>Pseudomonadati</taxon>
        <taxon>Pseudomonadota</taxon>
        <taxon>Betaproteobacteria</taxon>
        <taxon>Neisseriales</taxon>
        <taxon>Neisseriaceae</taxon>
        <taxon>Eikenella</taxon>
    </lineage>
</organism>
<reference evidence="10" key="1">
    <citation type="submission" date="2016-05" db="EMBL/GenBank/DDBJ databases">
        <title>Draft genome of Corynebacterium afermentans subsp. afermentans LCDC 88199T.</title>
        <authorList>
            <person name="Bernier A.-M."/>
            <person name="Bernard K."/>
        </authorList>
    </citation>
    <scope>NUCLEOTIDE SEQUENCE [LARGE SCALE GENOMIC DNA]</scope>
    <source>
        <strain evidence="10">NML01-0328</strain>
    </source>
</reference>
<proteinExistence type="inferred from homology"/>
<protein>
    <recommendedName>
        <fullName evidence="8">Probable membrane transporter protein</fullName>
    </recommendedName>
</protein>
<gene>
    <name evidence="9" type="ORF">A7P85_01320</name>
</gene>
<dbReference type="InterPro" id="IPR002781">
    <property type="entry name" value="TM_pro_TauE-like"/>
</dbReference>
<dbReference type="EMBL" id="LXSF01000001">
    <property type="protein sequence ID" value="OAM18347.1"/>
    <property type="molecule type" value="Genomic_DNA"/>
</dbReference>
<dbReference type="GO" id="GO:0005886">
    <property type="term" value="C:plasma membrane"/>
    <property type="evidence" value="ECO:0007669"/>
    <property type="project" value="UniProtKB-SubCell"/>
</dbReference>
<sequence>MELPFILLLITGFLAGLMDAAVGGGGLLQLPALFGVLPPATPVPTVLGTNKAASFAGTFTAAGQFARRLQLPWKMLLPAGVLAFAASFAGAKLVAYVPVQYMKPAMLVIMVAMFVYTFFRKDLGQTERTNALTRGEMLLGTAFGAAIGFYDGLFGPGTGSLLAFVFVRFFAYDFLTATACAKVINLMTNLAALSFFIPSQHVLWHWALPLAAANLSGGFCGAKLAVLGGSRWLRYGFMALLCLLIGNFAHQLWLS</sequence>
<keyword evidence="6 8" id="KW-1133">Transmembrane helix</keyword>
<comment type="caution">
    <text evidence="9">The sequence shown here is derived from an EMBL/GenBank/DDBJ whole genome shotgun (WGS) entry which is preliminary data.</text>
</comment>
<evidence type="ECO:0000256" key="8">
    <source>
        <dbReference type="RuleBase" id="RU363041"/>
    </source>
</evidence>
<accession>A0A1A9RI26</accession>
<feature type="transmembrane region" description="Helical" evidence="8">
    <location>
        <begin position="174"/>
        <end position="197"/>
    </location>
</feature>
<comment type="similarity">
    <text evidence="2 8">Belongs to the 4-toluene sulfonate uptake permease (TSUP) (TC 2.A.102) family.</text>
</comment>
<evidence type="ECO:0000256" key="5">
    <source>
        <dbReference type="ARBA" id="ARBA00022692"/>
    </source>
</evidence>